<reference evidence="2" key="2">
    <citation type="journal article" date="2020" name="Nat. Commun.">
        <title>Large-scale genome sequencing of mycorrhizal fungi provides insights into the early evolution of symbiotic traits.</title>
        <authorList>
            <person name="Miyauchi S."/>
            <person name="Kiss E."/>
            <person name="Kuo A."/>
            <person name="Drula E."/>
            <person name="Kohler A."/>
            <person name="Sanchez-Garcia M."/>
            <person name="Morin E."/>
            <person name="Andreopoulos B."/>
            <person name="Barry K.W."/>
            <person name="Bonito G."/>
            <person name="Buee M."/>
            <person name="Carver A."/>
            <person name="Chen C."/>
            <person name="Cichocki N."/>
            <person name="Clum A."/>
            <person name="Culley D."/>
            <person name="Crous P.W."/>
            <person name="Fauchery L."/>
            <person name="Girlanda M."/>
            <person name="Hayes R.D."/>
            <person name="Keri Z."/>
            <person name="LaButti K."/>
            <person name="Lipzen A."/>
            <person name="Lombard V."/>
            <person name="Magnuson J."/>
            <person name="Maillard F."/>
            <person name="Murat C."/>
            <person name="Nolan M."/>
            <person name="Ohm R.A."/>
            <person name="Pangilinan J."/>
            <person name="Pereira M.F."/>
            <person name="Perotto S."/>
            <person name="Peter M."/>
            <person name="Pfister S."/>
            <person name="Riley R."/>
            <person name="Sitrit Y."/>
            <person name="Stielow J.B."/>
            <person name="Szollosi G."/>
            <person name="Zifcakova L."/>
            <person name="Stursova M."/>
            <person name="Spatafora J.W."/>
            <person name="Tedersoo L."/>
            <person name="Vaario L.M."/>
            <person name="Yamada A."/>
            <person name="Yan M."/>
            <person name="Wang P."/>
            <person name="Xu J."/>
            <person name="Bruns T."/>
            <person name="Baldrian P."/>
            <person name="Vilgalys R."/>
            <person name="Dunand C."/>
            <person name="Henrissat B."/>
            <person name="Grigoriev I.V."/>
            <person name="Hibbett D."/>
            <person name="Nagy L.G."/>
            <person name="Martin F.M."/>
        </authorList>
    </citation>
    <scope>NUCLEOTIDE SEQUENCE</scope>
    <source>
        <strain evidence="2">BED1</strain>
    </source>
</reference>
<protein>
    <submittedName>
        <fullName evidence="2">Uncharacterized protein</fullName>
    </submittedName>
</protein>
<evidence type="ECO:0000313" key="2">
    <source>
        <dbReference type="EMBL" id="KAF8414688.1"/>
    </source>
</evidence>
<organism evidence="2 3">
    <name type="scientific">Boletus edulis BED1</name>
    <dbReference type="NCBI Taxonomy" id="1328754"/>
    <lineage>
        <taxon>Eukaryota</taxon>
        <taxon>Fungi</taxon>
        <taxon>Dikarya</taxon>
        <taxon>Basidiomycota</taxon>
        <taxon>Agaricomycotina</taxon>
        <taxon>Agaricomycetes</taxon>
        <taxon>Agaricomycetidae</taxon>
        <taxon>Boletales</taxon>
        <taxon>Boletineae</taxon>
        <taxon>Boletaceae</taxon>
        <taxon>Boletoideae</taxon>
        <taxon>Boletus</taxon>
    </lineage>
</organism>
<accession>A0AAD4BAD6</accession>
<keyword evidence="3" id="KW-1185">Reference proteome</keyword>
<sequence>MSTRYCDTSDNTTDDTAVNAAALYRDETADIPLGPSGADNFPTGMNSEEEDAAVARSEDTGCVSKDEAEDLLAGTSEEERRKTGMKNDAF</sequence>
<gene>
    <name evidence="2" type="ORF">L210DRAFT_3590980</name>
</gene>
<feature type="region of interest" description="Disordered" evidence="1">
    <location>
        <begin position="66"/>
        <end position="90"/>
    </location>
</feature>
<name>A0AAD4BAD6_BOLED</name>
<dbReference type="EMBL" id="WHUW01000448">
    <property type="protein sequence ID" value="KAF8414688.1"/>
    <property type="molecule type" value="Genomic_DNA"/>
</dbReference>
<reference evidence="2" key="1">
    <citation type="submission" date="2019-10" db="EMBL/GenBank/DDBJ databases">
        <authorList>
            <consortium name="DOE Joint Genome Institute"/>
            <person name="Kuo A."/>
            <person name="Miyauchi S."/>
            <person name="Kiss E."/>
            <person name="Drula E."/>
            <person name="Kohler A."/>
            <person name="Sanchez-Garcia M."/>
            <person name="Andreopoulos B."/>
            <person name="Barry K.W."/>
            <person name="Bonito G."/>
            <person name="Buee M."/>
            <person name="Carver A."/>
            <person name="Chen C."/>
            <person name="Cichocki N."/>
            <person name="Clum A."/>
            <person name="Culley D."/>
            <person name="Crous P.W."/>
            <person name="Fauchery L."/>
            <person name="Girlanda M."/>
            <person name="Hayes R."/>
            <person name="Keri Z."/>
            <person name="LaButti K."/>
            <person name="Lipzen A."/>
            <person name="Lombard V."/>
            <person name="Magnuson J."/>
            <person name="Maillard F."/>
            <person name="Morin E."/>
            <person name="Murat C."/>
            <person name="Nolan M."/>
            <person name="Ohm R."/>
            <person name="Pangilinan J."/>
            <person name="Pereira M."/>
            <person name="Perotto S."/>
            <person name="Peter M."/>
            <person name="Riley R."/>
            <person name="Sitrit Y."/>
            <person name="Stielow B."/>
            <person name="Szollosi G."/>
            <person name="Zifcakova L."/>
            <person name="Stursova M."/>
            <person name="Spatafora J.W."/>
            <person name="Tedersoo L."/>
            <person name="Vaario L.-M."/>
            <person name="Yamada A."/>
            <person name="Yan M."/>
            <person name="Wang P."/>
            <person name="Xu J."/>
            <person name="Bruns T."/>
            <person name="Baldrian P."/>
            <person name="Vilgalys R."/>
            <person name="Henrissat B."/>
            <person name="Grigoriev I.V."/>
            <person name="Hibbett D."/>
            <person name="Nagy L.G."/>
            <person name="Martin F.M."/>
        </authorList>
    </citation>
    <scope>NUCLEOTIDE SEQUENCE</scope>
    <source>
        <strain evidence="2">BED1</strain>
    </source>
</reference>
<evidence type="ECO:0000256" key="1">
    <source>
        <dbReference type="SAM" id="MobiDB-lite"/>
    </source>
</evidence>
<proteinExistence type="predicted"/>
<comment type="caution">
    <text evidence="2">The sequence shown here is derived from an EMBL/GenBank/DDBJ whole genome shotgun (WGS) entry which is preliminary data.</text>
</comment>
<evidence type="ECO:0000313" key="3">
    <source>
        <dbReference type="Proteomes" id="UP001194468"/>
    </source>
</evidence>
<dbReference type="AlphaFoldDB" id="A0AAD4BAD6"/>
<dbReference type="Proteomes" id="UP001194468">
    <property type="component" value="Unassembled WGS sequence"/>
</dbReference>